<dbReference type="AlphaFoldDB" id="A0A4Y7IEH9"/>
<name>A0A4Y7IEH9_PAPSO</name>
<dbReference type="Gramene" id="RZC47317">
    <property type="protein sequence ID" value="RZC47317"/>
    <property type="gene ID" value="C5167_040276"/>
</dbReference>
<protein>
    <submittedName>
        <fullName evidence="1">Uncharacterized protein</fullName>
    </submittedName>
</protein>
<evidence type="ECO:0000313" key="1">
    <source>
        <dbReference type="EMBL" id="RZC47317.1"/>
    </source>
</evidence>
<organism evidence="1 2">
    <name type="scientific">Papaver somniferum</name>
    <name type="common">Opium poppy</name>
    <dbReference type="NCBI Taxonomy" id="3469"/>
    <lineage>
        <taxon>Eukaryota</taxon>
        <taxon>Viridiplantae</taxon>
        <taxon>Streptophyta</taxon>
        <taxon>Embryophyta</taxon>
        <taxon>Tracheophyta</taxon>
        <taxon>Spermatophyta</taxon>
        <taxon>Magnoliopsida</taxon>
        <taxon>Ranunculales</taxon>
        <taxon>Papaveraceae</taxon>
        <taxon>Papaveroideae</taxon>
        <taxon>Papaver</taxon>
    </lineage>
</organism>
<proteinExistence type="predicted"/>
<dbReference type="Proteomes" id="UP000316621">
    <property type="component" value="Chromosome 1"/>
</dbReference>
<keyword evidence="2" id="KW-1185">Reference proteome</keyword>
<dbReference type="EMBL" id="CM010715">
    <property type="protein sequence ID" value="RZC47317.1"/>
    <property type="molecule type" value="Genomic_DNA"/>
</dbReference>
<sequence>MLSISNDFKPDTKINLILDFDLIVSSGLRVKDSDPVVAVACVMSMDVTVVAVGADEYKVDMQERRKQRMMLVATAMKVGDWQ</sequence>
<gene>
    <name evidence="1" type="ORF">C5167_040276</name>
</gene>
<reference evidence="1 2" key="1">
    <citation type="journal article" date="2018" name="Science">
        <title>The opium poppy genome and morphinan production.</title>
        <authorList>
            <person name="Guo L."/>
            <person name="Winzer T."/>
            <person name="Yang X."/>
            <person name="Li Y."/>
            <person name="Ning Z."/>
            <person name="He Z."/>
            <person name="Teodor R."/>
            <person name="Lu Y."/>
            <person name="Bowser T.A."/>
            <person name="Graham I.A."/>
            <person name="Ye K."/>
        </authorList>
    </citation>
    <scope>NUCLEOTIDE SEQUENCE [LARGE SCALE GENOMIC DNA]</scope>
    <source>
        <strain evidence="2">cv. HN1</strain>
        <tissue evidence="1">Leaves</tissue>
    </source>
</reference>
<accession>A0A4Y7IEH9</accession>
<evidence type="ECO:0000313" key="2">
    <source>
        <dbReference type="Proteomes" id="UP000316621"/>
    </source>
</evidence>